<sequence>PPIGFKKLRERVCDYSGEAWKCNEIAIGTAMGKGFFFEAKLQKALDEAHDMFQYQSDRDTYGVGDYWAMPDQSMYSNSGTILGDCEDFALLSRKILRDKYGISSKLAFVKTKSGGWHVEAAPILWTHS</sequence>
<dbReference type="Gene3D" id="3.10.620.30">
    <property type="match status" value="1"/>
</dbReference>
<dbReference type="InterPro" id="IPR010319">
    <property type="entry name" value="Transglutaminase-like_Cys_pept"/>
</dbReference>
<dbReference type="AlphaFoldDB" id="A0A0F9CKA1"/>
<proteinExistence type="predicted"/>
<evidence type="ECO:0008006" key="2">
    <source>
        <dbReference type="Google" id="ProtNLM"/>
    </source>
</evidence>
<comment type="caution">
    <text evidence="1">The sequence shown here is derived from an EMBL/GenBank/DDBJ whole genome shotgun (WGS) entry which is preliminary data.</text>
</comment>
<evidence type="ECO:0000313" key="1">
    <source>
        <dbReference type="EMBL" id="KKL26867.1"/>
    </source>
</evidence>
<reference evidence="1" key="1">
    <citation type="journal article" date="2015" name="Nature">
        <title>Complex archaea that bridge the gap between prokaryotes and eukaryotes.</title>
        <authorList>
            <person name="Spang A."/>
            <person name="Saw J.H."/>
            <person name="Jorgensen S.L."/>
            <person name="Zaremba-Niedzwiedzka K."/>
            <person name="Martijn J."/>
            <person name="Lind A.E."/>
            <person name="van Eijk R."/>
            <person name="Schleper C."/>
            <person name="Guy L."/>
            <person name="Ettema T.J."/>
        </authorList>
    </citation>
    <scope>NUCLEOTIDE SEQUENCE</scope>
</reference>
<protein>
    <recommendedName>
        <fullName evidence="2">Transglutaminase-like domain-containing protein</fullName>
    </recommendedName>
</protein>
<gene>
    <name evidence="1" type="ORF">LCGC14_2390970</name>
</gene>
<dbReference type="EMBL" id="LAZR01035682">
    <property type="protein sequence ID" value="KKL26867.1"/>
    <property type="molecule type" value="Genomic_DNA"/>
</dbReference>
<name>A0A0F9CKA1_9ZZZZ</name>
<organism evidence="1">
    <name type="scientific">marine sediment metagenome</name>
    <dbReference type="NCBI Taxonomy" id="412755"/>
    <lineage>
        <taxon>unclassified sequences</taxon>
        <taxon>metagenomes</taxon>
        <taxon>ecological metagenomes</taxon>
    </lineage>
</organism>
<feature type="non-terminal residue" evidence="1">
    <location>
        <position position="1"/>
    </location>
</feature>
<accession>A0A0F9CKA1</accession>
<dbReference type="Pfam" id="PF06035">
    <property type="entry name" value="Peptidase_C93"/>
    <property type="match status" value="1"/>
</dbReference>